<evidence type="ECO:0000256" key="1">
    <source>
        <dbReference type="PIRSR" id="PIRSR000390-1"/>
    </source>
</evidence>
<accession>A0A1X7HPF3</accession>
<reference evidence="4 5" key="1">
    <citation type="submission" date="2017-04" db="EMBL/GenBank/DDBJ databases">
        <authorList>
            <person name="Afonso C.L."/>
            <person name="Miller P.J."/>
            <person name="Scott M.A."/>
            <person name="Spackman E."/>
            <person name="Goraichik I."/>
            <person name="Dimitrov K.M."/>
            <person name="Suarez D.L."/>
            <person name="Swayne D.E."/>
        </authorList>
    </citation>
    <scope>NUCLEOTIDE SEQUENCE [LARGE SCALE GENOMIC DNA]</scope>
    <source>
        <strain evidence="4 5">N3/975</strain>
    </source>
</reference>
<dbReference type="PANTHER" id="PTHR30244:SF34">
    <property type="entry name" value="DTDP-4-AMINO-4,6-DIDEOXYGALACTOSE TRANSAMINASE"/>
    <property type="match status" value="1"/>
</dbReference>
<comment type="similarity">
    <text evidence="3">Belongs to the DegT/DnrJ/EryC1 family.</text>
</comment>
<keyword evidence="2 3" id="KW-0663">Pyridoxal phosphate</keyword>
<dbReference type="GO" id="GO:0008483">
    <property type="term" value="F:transaminase activity"/>
    <property type="evidence" value="ECO:0007669"/>
    <property type="project" value="TreeGrafter"/>
</dbReference>
<dbReference type="InterPro" id="IPR015422">
    <property type="entry name" value="PyrdxlP-dep_Trfase_small"/>
</dbReference>
<feature type="active site" description="Proton acceptor" evidence="1">
    <location>
        <position position="184"/>
    </location>
</feature>
<organism evidence="4 5">
    <name type="scientific">Paenibacillus uliginis N3/975</name>
    <dbReference type="NCBI Taxonomy" id="1313296"/>
    <lineage>
        <taxon>Bacteria</taxon>
        <taxon>Bacillati</taxon>
        <taxon>Bacillota</taxon>
        <taxon>Bacilli</taxon>
        <taxon>Bacillales</taxon>
        <taxon>Paenibacillaceae</taxon>
        <taxon>Paenibacillus</taxon>
    </lineage>
</organism>
<protein>
    <submittedName>
        <fullName evidence="4">Perosamine synthetase</fullName>
    </submittedName>
</protein>
<dbReference type="InterPro" id="IPR015421">
    <property type="entry name" value="PyrdxlP-dep_Trfase_major"/>
</dbReference>
<feature type="modified residue" description="N6-(pyridoxal phosphate)lysine" evidence="2">
    <location>
        <position position="184"/>
    </location>
</feature>
<name>A0A1X7HPF3_9BACL</name>
<dbReference type="AlphaFoldDB" id="A0A1X7HPF3"/>
<evidence type="ECO:0000256" key="2">
    <source>
        <dbReference type="PIRSR" id="PIRSR000390-2"/>
    </source>
</evidence>
<sequence length="377" mass="42537">MDHKLIPVLQPSIGQEEIDAVTEVLRSGWLGLGPKTEQFEQEFAKFVGSRFAVALNSGSAALHLAMDILGIGPGDEVIVPSITFISTVHAVSYVGATPVFADIDRSTMNISPADIERKITDKTKAIIVVHMGGHPCDMDAIHELAQSKGIKVVEDAAHACGAEYKGKRIGSTSEITCFSFHAVKNLTSGEGGAITCNTEWMNRKLREKRWVGISRDTWIRSSSEKVYAWQYFVDKVGYKYHMNDMQAAIGLVQLGKLDRLNGRRREIAERYQSELKDLEWIELPQEQTDTKSAWHLFQIKFKEEALRDRMIAHLQEHNIATGVHYYPCHLHPVYLHLKAVVPLSSEIWKSILTLPIHPNVTEEDQERIISRIREFKP</sequence>
<dbReference type="Gene3D" id="3.90.1150.10">
    <property type="entry name" value="Aspartate Aminotransferase, domain 1"/>
    <property type="match status" value="1"/>
</dbReference>
<evidence type="ECO:0000256" key="3">
    <source>
        <dbReference type="RuleBase" id="RU004508"/>
    </source>
</evidence>
<dbReference type="GO" id="GO:0030170">
    <property type="term" value="F:pyridoxal phosphate binding"/>
    <property type="evidence" value="ECO:0007669"/>
    <property type="project" value="TreeGrafter"/>
</dbReference>
<dbReference type="RefSeq" id="WP_208915366.1">
    <property type="nucleotide sequence ID" value="NZ_LT840184.1"/>
</dbReference>
<dbReference type="PANTHER" id="PTHR30244">
    <property type="entry name" value="TRANSAMINASE"/>
    <property type="match status" value="1"/>
</dbReference>
<dbReference type="Pfam" id="PF01041">
    <property type="entry name" value="DegT_DnrJ_EryC1"/>
    <property type="match status" value="1"/>
</dbReference>
<gene>
    <name evidence="4" type="ORF">SAMN05661091_4641</name>
</gene>
<evidence type="ECO:0000313" key="4">
    <source>
        <dbReference type="EMBL" id="SMF89426.1"/>
    </source>
</evidence>
<dbReference type="Proteomes" id="UP000192940">
    <property type="component" value="Chromosome I"/>
</dbReference>
<keyword evidence="5" id="KW-1185">Reference proteome</keyword>
<dbReference type="CDD" id="cd00616">
    <property type="entry name" value="AHBA_syn"/>
    <property type="match status" value="1"/>
</dbReference>
<dbReference type="GO" id="GO:0000271">
    <property type="term" value="P:polysaccharide biosynthetic process"/>
    <property type="evidence" value="ECO:0007669"/>
    <property type="project" value="TreeGrafter"/>
</dbReference>
<dbReference type="InterPro" id="IPR015424">
    <property type="entry name" value="PyrdxlP-dep_Trfase"/>
</dbReference>
<proteinExistence type="inferred from homology"/>
<dbReference type="InterPro" id="IPR000653">
    <property type="entry name" value="DegT/StrS_aminotransferase"/>
</dbReference>
<dbReference type="Gene3D" id="3.40.640.10">
    <property type="entry name" value="Type I PLP-dependent aspartate aminotransferase-like (Major domain)"/>
    <property type="match status" value="1"/>
</dbReference>
<evidence type="ECO:0000313" key="5">
    <source>
        <dbReference type="Proteomes" id="UP000192940"/>
    </source>
</evidence>
<dbReference type="EMBL" id="LT840184">
    <property type="protein sequence ID" value="SMF89426.1"/>
    <property type="molecule type" value="Genomic_DNA"/>
</dbReference>
<dbReference type="SUPFAM" id="SSF53383">
    <property type="entry name" value="PLP-dependent transferases"/>
    <property type="match status" value="1"/>
</dbReference>
<dbReference type="STRING" id="1313296.SAMN05661091_4641"/>
<dbReference type="PIRSF" id="PIRSF000390">
    <property type="entry name" value="PLP_StrS"/>
    <property type="match status" value="1"/>
</dbReference>